<dbReference type="GO" id="GO:0032589">
    <property type="term" value="C:neuron projection membrane"/>
    <property type="evidence" value="ECO:0007669"/>
    <property type="project" value="TreeGrafter"/>
</dbReference>
<dbReference type="Proteomes" id="UP001497623">
    <property type="component" value="Unassembled WGS sequence"/>
</dbReference>
<dbReference type="InterPro" id="IPR013106">
    <property type="entry name" value="Ig_V-set"/>
</dbReference>
<gene>
    <name evidence="4" type="ORF">MNOR_LOCUS3281</name>
</gene>
<dbReference type="InterPro" id="IPR003599">
    <property type="entry name" value="Ig_sub"/>
</dbReference>
<dbReference type="InterPro" id="IPR036179">
    <property type="entry name" value="Ig-like_dom_sf"/>
</dbReference>
<proteinExistence type="predicted"/>
<keyword evidence="2" id="KW-0732">Signal</keyword>
<feature type="transmembrane region" description="Helical" evidence="1">
    <location>
        <begin position="268"/>
        <end position="289"/>
    </location>
</feature>
<comment type="caution">
    <text evidence="4">The sequence shown here is derived from an EMBL/GenBank/DDBJ whole genome shotgun (WGS) entry which is preliminary data.</text>
</comment>
<dbReference type="Pfam" id="PF07686">
    <property type="entry name" value="V-set"/>
    <property type="match status" value="1"/>
</dbReference>
<dbReference type="AlphaFoldDB" id="A0AAV2PT00"/>
<name>A0AAV2PT00_MEGNR</name>
<evidence type="ECO:0000256" key="1">
    <source>
        <dbReference type="SAM" id="Phobius"/>
    </source>
</evidence>
<evidence type="ECO:0000313" key="5">
    <source>
        <dbReference type="Proteomes" id="UP001497623"/>
    </source>
</evidence>
<keyword evidence="5" id="KW-1185">Reference proteome</keyword>
<feature type="chain" id="PRO_5043573213" description="Ig-like domain-containing protein" evidence="2">
    <location>
        <begin position="23"/>
        <end position="300"/>
    </location>
</feature>
<feature type="domain" description="Ig-like" evidence="3">
    <location>
        <begin position="137"/>
        <end position="241"/>
    </location>
</feature>
<dbReference type="InterPro" id="IPR013783">
    <property type="entry name" value="Ig-like_fold"/>
</dbReference>
<feature type="domain" description="Ig-like" evidence="3">
    <location>
        <begin position="45"/>
        <end position="133"/>
    </location>
</feature>
<feature type="signal peptide" evidence="2">
    <location>
        <begin position="1"/>
        <end position="22"/>
    </location>
</feature>
<dbReference type="PANTHER" id="PTHR23279">
    <property type="entry name" value="DEFECTIVE PROBOSCIS EXTENSION RESPONSE DPR -RELATED"/>
    <property type="match status" value="1"/>
</dbReference>
<dbReference type="PROSITE" id="PS50835">
    <property type="entry name" value="IG_LIKE"/>
    <property type="match status" value="2"/>
</dbReference>
<dbReference type="SMART" id="SM00409">
    <property type="entry name" value="IG"/>
    <property type="match status" value="2"/>
</dbReference>
<reference evidence="4 5" key="1">
    <citation type="submission" date="2024-05" db="EMBL/GenBank/DDBJ databases">
        <authorList>
            <person name="Wallberg A."/>
        </authorList>
    </citation>
    <scope>NUCLEOTIDE SEQUENCE [LARGE SCALE GENOMIC DNA]</scope>
</reference>
<dbReference type="InterPro" id="IPR007110">
    <property type="entry name" value="Ig-like_dom"/>
</dbReference>
<keyword evidence="1" id="KW-0812">Transmembrane</keyword>
<dbReference type="Gene3D" id="2.60.40.10">
    <property type="entry name" value="Immunoglobulins"/>
    <property type="match status" value="2"/>
</dbReference>
<evidence type="ECO:0000259" key="3">
    <source>
        <dbReference type="PROSITE" id="PS50835"/>
    </source>
</evidence>
<dbReference type="SUPFAM" id="SSF48726">
    <property type="entry name" value="Immunoglobulin"/>
    <property type="match status" value="2"/>
</dbReference>
<keyword evidence="1" id="KW-1133">Transmembrane helix</keyword>
<evidence type="ECO:0000256" key="2">
    <source>
        <dbReference type="SAM" id="SignalP"/>
    </source>
</evidence>
<dbReference type="PANTHER" id="PTHR23279:SF36">
    <property type="entry name" value="DEFECTIVE PROBOSCIS EXTENSION RESPONSE 9, ISOFORM A"/>
    <property type="match status" value="1"/>
</dbReference>
<sequence length="300" mass="32645">MSLSCTAALTTCLLLLLQVCVAQDVIGASHYRGAPPIQYSTLSGPSFVNSSSSSEVRVVAGATAILTCAIRNIHNQTVSWLRGRDIRLLTIGSATYTTDKRFVSSNPQQGHEWILKIHYVRMSDGGKYLCQVSTTPPKTLYVDLKVHEAVATVSPGNEVHVQTGSLLELVCRVEGCPTPAMLSWSRDARQMQDTVPNAYEIDTGKGPRPVAELTMKKSPATGQDSGIYTCTSTCTPPINVTVHVLRGEELAAMQHHNRGSSSTRERGTMAMVFLGTTVLQLLMSLWWHWLPWADDTDGSA</sequence>
<evidence type="ECO:0000313" key="4">
    <source>
        <dbReference type="EMBL" id="CAL4063318.1"/>
    </source>
</evidence>
<dbReference type="Pfam" id="PF13927">
    <property type="entry name" value="Ig_3"/>
    <property type="match status" value="1"/>
</dbReference>
<dbReference type="InterPro" id="IPR037448">
    <property type="entry name" value="Zig-8"/>
</dbReference>
<protein>
    <recommendedName>
        <fullName evidence="3">Ig-like domain-containing protein</fullName>
    </recommendedName>
</protein>
<accession>A0AAV2PT00</accession>
<keyword evidence="1" id="KW-0472">Membrane</keyword>
<organism evidence="4 5">
    <name type="scientific">Meganyctiphanes norvegica</name>
    <name type="common">Northern krill</name>
    <name type="synonym">Thysanopoda norvegica</name>
    <dbReference type="NCBI Taxonomy" id="48144"/>
    <lineage>
        <taxon>Eukaryota</taxon>
        <taxon>Metazoa</taxon>
        <taxon>Ecdysozoa</taxon>
        <taxon>Arthropoda</taxon>
        <taxon>Crustacea</taxon>
        <taxon>Multicrustacea</taxon>
        <taxon>Malacostraca</taxon>
        <taxon>Eumalacostraca</taxon>
        <taxon>Eucarida</taxon>
        <taxon>Euphausiacea</taxon>
        <taxon>Euphausiidae</taxon>
        <taxon>Meganyctiphanes</taxon>
    </lineage>
</organism>
<dbReference type="GO" id="GO:0050808">
    <property type="term" value="P:synapse organization"/>
    <property type="evidence" value="ECO:0007669"/>
    <property type="project" value="TreeGrafter"/>
</dbReference>
<dbReference type="SMART" id="SM00408">
    <property type="entry name" value="IGc2"/>
    <property type="match status" value="2"/>
</dbReference>
<dbReference type="EMBL" id="CAXKWB010001104">
    <property type="protein sequence ID" value="CAL4063318.1"/>
    <property type="molecule type" value="Genomic_DNA"/>
</dbReference>
<dbReference type="InterPro" id="IPR003598">
    <property type="entry name" value="Ig_sub2"/>
</dbReference>